<dbReference type="AlphaFoldDB" id="A0A803J807"/>
<evidence type="ECO:0000256" key="5">
    <source>
        <dbReference type="ARBA" id="ARBA00023331"/>
    </source>
</evidence>
<dbReference type="GO" id="GO:0042151">
    <property type="term" value="C:nematocyst"/>
    <property type="evidence" value="ECO:0007669"/>
    <property type="project" value="UniProtKB-SubCell"/>
</dbReference>
<dbReference type="GO" id="GO:0046931">
    <property type="term" value="P:pore complex assembly"/>
    <property type="evidence" value="ECO:0007669"/>
    <property type="project" value="InterPro"/>
</dbReference>
<dbReference type="Ensembl" id="ENSXETT00000123853">
    <property type="protein sequence ID" value="ENSXETP00000103937"/>
    <property type="gene ID" value="ENSXETG00000042175"/>
</dbReference>
<keyword evidence="4" id="KW-0472">Membrane</keyword>
<dbReference type="GO" id="GO:0006812">
    <property type="term" value="P:monoatomic cation transport"/>
    <property type="evidence" value="ECO:0007669"/>
    <property type="project" value="InterPro"/>
</dbReference>
<dbReference type="GO" id="GO:0046930">
    <property type="term" value="C:pore complex"/>
    <property type="evidence" value="ECO:0007669"/>
    <property type="project" value="InterPro"/>
</dbReference>
<reference evidence="6" key="2">
    <citation type="submission" date="2021-03" db="UniProtKB">
        <authorList>
            <consortium name="Ensembl"/>
        </authorList>
    </citation>
    <scope>IDENTIFICATION</scope>
</reference>
<evidence type="ECO:0000256" key="4">
    <source>
        <dbReference type="ARBA" id="ARBA00023298"/>
    </source>
</evidence>
<reference evidence="6" key="1">
    <citation type="journal article" date="2010" name="Science">
        <title>The genome of the Western clawed frog Xenopus tropicalis.</title>
        <authorList>
            <person name="Hellsten U."/>
            <person name="Harland R.M."/>
            <person name="Gilchrist M.J."/>
            <person name="Hendrix D."/>
            <person name="Jurka J."/>
            <person name="Kapitonov V."/>
            <person name="Ovcharenko I."/>
            <person name="Putnam N.H."/>
            <person name="Shu S."/>
            <person name="Taher L."/>
            <person name="Blitz I.L."/>
            <person name="Blumberg B."/>
            <person name="Dichmann D.S."/>
            <person name="Dubchak I."/>
            <person name="Amaya E."/>
            <person name="Detter J.C."/>
            <person name="Fletcher R."/>
            <person name="Gerhard D.S."/>
            <person name="Goodstein D."/>
            <person name="Graves T."/>
            <person name="Grigoriev I.V."/>
            <person name="Grimwood J."/>
            <person name="Kawashima T."/>
            <person name="Lindquist E."/>
            <person name="Lucas S.M."/>
            <person name="Mead P.E."/>
            <person name="Mitros T."/>
            <person name="Ogino H."/>
            <person name="Ohta Y."/>
            <person name="Poliakov A.V."/>
            <person name="Pollet N."/>
            <person name="Robert J."/>
            <person name="Salamov A."/>
            <person name="Sater A.K."/>
            <person name="Schmutz J."/>
            <person name="Terry A."/>
            <person name="Vize P.D."/>
            <person name="Warren W.C."/>
            <person name="Wells D."/>
            <person name="Wills A."/>
            <person name="Wilson R.K."/>
            <person name="Zimmerman L.B."/>
            <person name="Zorn A.M."/>
            <person name="Grainger R."/>
            <person name="Grammer T."/>
            <person name="Khokha M.K."/>
            <person name="Richardson P.M."/>
            <person name="Rokhsar D.S."/>
        </authorList>
    </citation>
    <scope>NUCLEOTIDE SEQUENCE [LARGE SCALE GENOMIC DNA]</scope>
    <source>
        <strain evidence="6">Nigerian</strain>
    </source>
</reference>
<dbReference type="PANTHER" id="PTHR40388:SF4">
    <property type="entry name" value="DELTA-THALATOXIN-AVL1B-LIKE"/>
    <property type="match status" value="1"/>
</dbReference>
<evidence type="ECO:0000313" key="6">
    <source>
        <dbReference type="Ensembl" id="ENSXETP00000103937"/>
    </source>
</evidence>
<dbReference type="SUPFAM" id="SSF63724">
    <property type="entry name" value="Cytolysin/lectin"/>
    <property type="match status" value="1"/>
</dbReference>
<dbReference type="InterPro" id="IPR050677">
    <property type="entry name" value="Actinoporin_PFT"/>
</dbReference>
<dbReference type="GO" id="GO:0044218">
    <property type="term" value="C:other organism cell membrane"/>
    <property type="evidence" value="ECO:0007669"/>
    <property type="project" value="UniProtKB-KW"/>
</dbReference>
<gene>
    <name evidence="6" type="primary">LOC116407760</name>
</gene>
<organism evidence="6">
    <name type="scientific">Xenopus tropicalis</name>
    <name type="common">Western clawed frog</name>
    <name type="synonym">Silurana tropicalis</name>
    <dbReference type="NCBI Taxonomy" id="8364"/>
    <lineage>
        <taxon>Eukaryota</taxon>
        <taxon>Metazoa</taxon>
        <taxon>Chordata</taxon>
        <taxon>Craniata</taxon>
        <taxon>Vertebrata</taxon>
        <taxon>Euteleostomi</taxon>
        <taxon>Amphibia</taxon>
        <taxon>Batrachia</taxon>
        <taxon>Anura</taxon>
        <taxon>Pipoidea</taxon>
        <taxon>Pipidae</taxon>
        <taxon>Xenopodinae</taxon>
        <taxon>Xenopus</taxon>
        <taxon>Silurana</taxon>
    </lineage>
</organism>
<dbReference type="GO" id="GO:0051715">
    <property type="term" value="P:cytolysis in another organism"/>
    <property type="evidence" value="ECO:0007669"/>
    <property type="project" value="InterPro"/>
</dbReference>
<dbReference type="Gene3D" id="2.60.270.20">
    <property type="entry name" value="Cytolysin/lectin"/>
    <property type="match status" value="1"/>
</dbReference>
<dbReference type="GO" id="GO:0015267">
    <property type="term" value="F:channel activity"/>
    <property type="evidence" value="ECO:0007669"/>
    <property type="project" value="InterPro"/>
</dbReference>
<evidence type="ECO:0000256" key="1">
    <source>
        <dbReference type="ARBA" id="ARBA00004175"/>
    </source>
</evidence>
<keyword evidence="4" id="KW-1053">Target membrane</keyword>
<keyword evidence="5" id="KW-0166">Nematocyst</keyword>
<comment type="subcellular location">
    <subcellularLocation>
        <location evidence="2">Nematocyst</location>
    </subcellularLocation>
    <subcellularLocation>
        <location evidence="1">Target cell membrane</location>
    </subcellularLocation>
</comment>
<dbReference type="InterPro" id="IPR009104">
    <property type="entry name" value="Anemon_actinoporin-like"/>
</dbReference>
<evidence type="ECO:0000256" key="3">
    <source>
        <dbReference type="ARBA" id="ARBA00022537"/>
    </source>
</evidence>
<proteinExistence type="predicted"/>
<dbReference type="PANTHER" id="PTHR40388">
    <property type="entry name" value="BRYOPORIN"/>
    <property type="match status" value="1"/>
</dbReference>
<keyword evidence="3" id="KW-1052">Target cell membrane</keyword>
<dbReference type="InterPro" id="IPR015926">
    <property type="entry name" value="Cytolysin/lectin"/>
</dbReference>
<dbReference type="Pfam" id="PF06369">
    <property type="entry name" value="Anemone_cytotox"/>
    <property type="match status" value="1"/>
</dbReference>
<accession>A0A803J807</accession>
<sequence length="201" mass="22551">MTTFYFRQFKNPLGMTLFWTWRGTQGTMETSMDKLLSKVDSEKCVGIEISNKSSSIILSCPSTYCDSGRVHSQPSPSILPGTVDRCVFVRTPSAARGSVGVLTYQLSGNYTLAIFFSNPYSYVLHKVHLGLWIYAGTDKPIKNVYKEMKDNRVSSRFYKHCDIGNETQTLEVSNDNVRVLATMTNTKKAVLRVHILNNNAG</sequence>
<protein>
    <submittedName>
        <fullName evidence="6">DELTA-thalatoxin-Avl1b-like</fullName>
    </submittedName>
</protein>
<dbReference type="GeneTree" id="ENSGT00940000164286"/>
<dbReference type="InParanoid" id="A0A803J807"/>
<evidence type="ECO:0000256" key="2">
    <source>
        <dbReference type="ARBA" id="ARBA00004532"/>
    </source>
</evidence>
<name>A0A803J807_XENTR</name>